<dbReference type="AlphaFoldDB" id="A0A5N5X2P9"/>
<keyword evidence="1" id="KW-0472">Membrane</keyword>
<dbReference type="Proteomes" id="UP000326565">
    <property type="component" value="Unassembled WGS sequence"/>
</dbReference>
<keyword evidence="3" id="KW-1185">Reference proteome</keyword>
<keyword evidence="1" id="KW-1133">Transmembrane helix</keyword>
<reference evidence="2 3" key="1">
    <citation type="submission" date="2019-04" db="EMBL/GenBank/DDBJ databases">
        <title>Friends and foes A comparative genomics study of 23 Aspergillus species from section Flavi.</title>
        <authorList>
            <consortium name="DOE Joint Genome Institute"/>
            <person name="Kjaerbolling I."/>
            <person name="Vesth T."/>
            <person name="Frisvad J.C."/>
            <person name="Nybo J.L."/>
            <person name="Theobald S."/>
            <person name="Kildgaard S."/>
            <person name="Isbrandt T."/>
            <person name="Kuo A."/>
            <person name="Sato A."/>
            <person name="Lyhne E.K."/>
            <person name="Kogle M.E."/>
            <person name="Wiebenga A."/>
            <person name="Kun R.S."/>
            <person name="Lubbers R.J."/>
            <person name="Makela M.R."/>
            <person name="Barry K."/>
            <person name="Chovatia M."/>
            <person name="Clum A."/>
            <person name="Daum C."/>
            <person name="Haridas S."/>
            <person name="He G."/>
            <person name="LaButti K."/>
            <person name="Lipzen A."/>
            <person name="Mondo S."/>
            <person name="Riley R."/>
            <person name="Salamov A."/>
            <person name="Simmons B.A."/>
            <person name="Magnuson J.K."/>
            <person name="Henrissat B."/>
            <person name="Mortensen U.H."/>
            <person name="Larsen T.O."/>
            <person name="Devries R.P."/>
            <person name="Grigoriev I.V."/>
            <person name="Machida M."/>
            <person name="Baker S.E."/>
            <person name="Andersen M.R."/>
        </authorList>
    </citation>
    <scope>NUCLEOTIDE SEQUENCE [LARGE SCALE GENOMIC DNA]</scope>
    <source>
        <strain evidence="2 3">CBS 151.66</strain>
    </source>
</reference>
<accession>A0A5N5X2P9</accession>
<evidence type="ECO:0000313" key="3">
    <source>
        <dbReference type="Proteomes" id="UP000326565"/>
    </source>
</evidence>
<evidence type="ECO:0000313" key="2">
    <source>
        <dbReference type="EMBL" id="KAB8074277.1"/>
    </source>
</evidence>
<sequence length="65" mass="7489">MRTQGFRQRPVAKLNEVRLRDFSHGIALLILIFCHIPLMVCTAESLPVRSVSLRWGRTVVESLNR</sequence>
<name>A0A5N5X2P9_9EURO</name>
<proteinExistence type="predicted"/>
<evidence type="ECO:0000256" key="1">
    <source>
        <dbReference type="SAM" id="Phobius"/>
    </source>
</evidence>
<keyword evidence="1" id="KW-0812">Transmembrane</keyword>
<dbReference type="EMBL" id="ML732212">
    <property type="protein sequence ID" value="KAB8074277.1"/>
    <property type="molecule type" value="Genomic_DNA"/>
</dbReference>
<protein>
    <submittedName>
        <fullName evidence="2">Uncharacterized protein</fullName>
    </submittedName>
</protein>
<gene>
    <name evidence="2" type="ORF">BDV29DRAFT_173856</name>
</gene>
<feature type="transmembrane region" description="Helical" evidence="1">
    <location>
        <begin position="21"/>
        <end position="40"/>
    </location>
</feature>
<organism evidence="2 3">
    <name type="scientific">Aspergillus leporis</name>
    <dbReference type="NCBI Taxonomy" id="41062"/>
    <lineage>
        <taxon>Eukaryota</taxon>
        <taxon>Fungi</taxon>
        <taxon>Dikarya</taxon>
        <taxon>Ascomycota</taxon>
        <taxon>Pezizomycotina</taxon>
        <taxon>Eurotiomycetes</taxon>
        <taxon>Eurotiomycetidae</taxon>
        <taxon>Eurotiales</taxon>
        <taxon>Aspergillaceae</taxon>
        <taxon>Aspergillus</taxon>
        <taxon>Aspergillus subgen. Circumdati</taxon>
    </lineage>
</organism>